<gene>
    <name evidence="2" type="ORF">FKG95_13275</name>
</gene>
<dbReference type="Pfam" id="PF00196">
    <property type="entry name" value="GerE"/>
    <property type="match status" value="1"/>
</dbReference>
<dbReference type="OrthoDB" id="7321545at2"/>
<organism evidence="2 3">
    <name type="scientific">Denitrobaculum tricleocarpae</name>
    <dbReference type="NCBI Taxonomy" id="2591009"/>
    <lineage>
        <taxon>Bacteria</taxon>
        <taxon>Pseudomonadati</taxon>
        <taxon>Pseudomonadota</taxon>
        <taxon>Alphaproteobacteria</taxon>
        <taxon>Rhodospirillales</taxon>
        <taxon>Rhodospirillaceae</taxon>
        <taxon>Denitrobaculum</taxon>
    </lineage>
</organism>
<dbReference type="InterPro" id="IPR016032">
    <property type="entry name" value="Sig_transdc_resp-reg_C-effctor"/>
</dbReference>
<evidence type="ECO:0000313" key="2">
    <source>
        <dbReference type="EMBL" id="TQV79679.1"/>
    </source>
</evidence>
<reference evidence="2 3" key="1">
    <citation type="submission" date="2019-06" db="EMBL/GenBank/DDBJ databases">
        <title>Whole genome sequence for Rhodospirillaceae sp. R148.</title>
        <authorList>
            <person name="Wang G."/>
        </authorList>
    </citation>
    <scope>NUCLEOTIDE SEQUENCE [LARGE SCALE GENOMIC DNA]</scope>
    <source>
        <strain evidence="2 3">R148</strain>
    </source>
</reference>
<dbReference type="GO" id="GO:0003677">
    <property type="term" value="F:DNA binding"/>
    <property type="evidence" value="ECO:0007669"/>
    <property type="project" value="InterPro"/>
</dbReference>
<dbReference type="GO" id="GO:0006355">
    <property type="term" value="P:regulation of DNA-templated transcription"/>
    <property type="evidence" value="ECO:0007669"/>
    <property type="project" value="InterPro"/>
</dbReference>
<dbReference type="SMART" id="SM00421">
    <property type="entry name" value="HTH_LUXR"/>
    <property type="match status" value="1"/>
</dbReference>
<dbReference type="InterPro" id="IPR036388">
    <property type="entry name" value="WH-like_DNA-bd_sf"/>
</dbReference>
<dbReference type="Gene3D" id="1.10.10.10">
    <property type="entry name" value="Winged helix-like DNA-binding domain superfamily/Winged helix DNA-binding domain"/>
    <property type="match status" value="1"/>
</dbReference>
<dbReference type="PROSITE" id="PS50043">
    <property type="entry name" value="HTH_LUXR_2"/>
    <property type="match status" value="1"/>
</dbReference>
<feature type="domain" description="HTH luxR-type" evidence="1">
    <location>
        <begin position="315"/>
        <end position="380"/>
    </location>
</feature>
<keyword evidence="3" id="KW-1185">Reference proteome</keyword>
<comment type="caution">
    <text evidence="2">The sequence shown here is derived from an EMBL/GenBank/DDBJ whole genome shotgun (WGS) entry which is preliminary data.</text>
</comment>
<evidence type="ECO:0000259" key="1">
    <source>
        <dbReference type="PROSITE" id="PS50043"/>
    </source>
</evidence>
<dbReference type="EMBL" id="VHSH01000004">
    <property type="protein sequence ID" value="TQV79679.1"/>
    <property type="molecule type" value="Genomic_DNA"/>
</dbReference>
<dbReference type="CDD" id="cd06170">
    <property type="entry name" value="LuxR_C_like"/>
    <property type="match status" value="1"/>
</dbReference>
<dbReference type="Proteomes" id="UP000315252">
    <property type="component" value="Unassembled WGS sequence"/>
</dbReference>
<sequence length="412" mass="45934">MIRGGTMLNSLLRETSDGTLAALLSAFYKAVETPSTWSPAVKSVMSTCRASVGLIVSHDFDSGAGRIEHAENLSELLVRQYSEPGAPANAWFRDERFFRNTDTVVSGEEILPFEQLRDSRFYRDWLQPAGVHHCAWGVLARKDKRLICAGFGRPQAEGPFEAGDLALIEQVMPHFRRIIQVHELLGTSNFSQQILMEMLGALSVGVALLDGHGRVMEANAMAVSWLSKEQNDSHRKNGSAVTLDRFKPSLQAFLKSAGNGAEGRKMSVMRSEGPEPVTLILIPLCRESVIDEENGAGSILIISDPEYRCRIREDQLVKFYEFTPTEAKLARLLSNGYRLDEAAESMGIKYQTVRTHLKRIFSKTGIDRQSELVRLILTGPASFRLPEARREGCFDLHFDERGVVRSRPHGEA</sequence>
<protein>
    <submittedName>
        <fullName evidence="2">Helix-turn-helix transcriptional regulator</fullName>
    </submittedName>
</protein>
<dbReference type="AlphaFoldDB" id="A0A545TR34"/>
<accession>A0A545TR34</accession>
<dbReference type="SUPFAM" id="SSF46894">
    <property type="entry name" value="C-terminal effector domain of the bipartite response regulators"/>
    <property type="match status" value="1"/>
</dbReference>
<name>A0A545TR34_9PROT</name>
<dbReference type="InterPro" id="IPR000792">
    <property type="entry name" value="Tscrpt_reg_LuxR_C"/>
</dbReference>
<proteinExistence type="predicted"/>
<evidence type="ECO:0000313" key="3">
    <source>
        <dbReference type="Proteomes" id="UP000315252"/>
    </source>
</evidence>